<evidence type="ECO:0000313" key="2">
    <source>
        <dbReference type="Proteomes" id="UP000094527"/>
    </source>
</evidence>
<dbReference type="EMBL" id="LJIJ01001073">
    <property type="protein sequence ID" value="ODM93124.1"/>
    <property type="molecule type" value="Genomic_DNA"/>
</dbReference>
<name>A0A1D2MJY2_ORCCI</name>
<proteinExistence type="predicted"/>
<protein>
    <submittedName>
        <fullName evidence="1">Uncharacterized protein</fullName>
    </submittedName>
</protein>
<comment type="caution">
    <text evidence="1">The sequence shown here is derived from an EMBL/GenBank/DDBJ whole genome shotgun (WGS) entry which is preliminary data.</text>
</comment>
<gene>
    <name evidence="1" type="ORF">Ocin01_13558</name>
</gene>
<feature type="non-terminal residue" evidence="1">
    <location>
        <position position="66"/>
    </location>
</feature>
<organism evidence="1 2">
    <name type="scientific">Orchesella cincta</name>
    <name type="common">Springtail</name>
    <name type="synonym">Podura cincta</name>
    <dbReference type="NCBI Taxonomy" id="48709"/>
    <lineage>
        <taxon>Eukaryota</taxon>
        <taxon>Metazoa</taxon>
        <taxon>Ecdysozoa</taxon>
        <taxon>Arthropoda</taxon>
        <taxon>Hexapoda</taxon>
        <taxon>Collembola</taxon>
        <taxon>Entomobryomorpha</taxon>
        <taxon>Entomobryoidea</taxon>
        <taxon>Orchesellidae</taxon>
        <taxon>Orchesellinae</taxon>
        <taxon>Orchesella</taxon>
    </lineage>
</organism>
<evidence type="ECO:0000313" key="1">
    <source>
        <dbReference type="EMBL" id="ODM93124.1"/>
    </source>
</evidence>
<dbReference type="Proteomes" id="UP000094527">
    <property type="component" value="Unassembled WGS sequence"/>
</dbReference>
<sequence length="66" mass="7725">MASSEAVTLCRCYDSHRNVHRDCQINGSGRIQRLKPKKDGLKEYEKLDNLMVLLRNKEHFKILPVK</sequence>
<dbReference type="AlphaFoldDB" id="A0A1D2MJY2"/>
<accession>A0A1D2MJY2</accession>
<reference evidence="1 2" key="1">
    <citation type="journal article" date="2016" name="Genome Biol. Evol.">
        <title>Gene Family Evolution Reflects Adaptation to Soil Environmental Stressors in the Genome of the Collembolan Orchesella cincta.</title>
        <authorList>
            <person name="Faddeeva-Vakhrusheva A."/>
            <person name="Derks M.F."/>
            <person name="Anvar S.Y."/>
            <person name="Agamennone V."/>
            <person name="Suring W."/>
            <person name="Smit S."/>
            <person name="van Straalen N.M."/>
            <person name="Roelofs D."/>
        </authorList>
    </citation>
    <scope>NUCLEOTIDE SEQUENCE [LARGE SCALE GENOMIC DNA]</scope>
    <source>
        <tissue evidence="1">Mixed pool</tissue>
    </source>
</reference>
<keyword evidence="2" id="KW-1185">Reference proteome</keyword>